<keyword evidence="2" id="KW-0689">Ribosomal protein</keyword>
<reference evidence="2 3" key="1">
    <citation type="submission" date="2023-09" db="EMBL/GenBank/DDBJ databases">
        <authorList>
            <person name="Rey-Velasco X."/>
        </authorList>
    </citation>
    <scope>NUCLEOTIDE SEQUENCE [LARGE SCALE GENOMIC DNA]</scope>
    <source>
        <strain evidence="2 3">F260</strain>
    </source>
</reference>
<feature type="region of interest" description="Disordered" evidence="1">
    <location>
        <begin position="1"/>
        <end position="21"/>
    </location>
</feature>
<comment type="caution">
    <text evidence="2">The sequence shown here is derived from an EMBL/GenBank/DDBJ whole genome shotgun (WGS) entry which is preliminary data.</text>
</comment>
<evidence type="ECO:0000256" key="1">
    <source>
        <dbReference type="SAM" id="MobiDB-lite"/>
    </source>
</evidence>
<keyword evidence="2" id="KW-0687">Ribonucleoprotein</keyword>
<keyword evidence="3" id="KW-1185">Reference proteome</keyword>
<dbReference type="GO" id="GO:0005840">
    <property type="term" value="C:ribosome"/>
    <property type="evidence" value="ECO:0007669"/>
    <property type="project" value="UniProtKB-KW"/>
</dbReference>
<gene>
    <name evidence="2" type="ORF">RM545_12220</name>
</gene>
<dbReference type="Proteomes" id="UP001245285">
    <property type="component" value="Unassembled WGS sequence"/>
</dbReference>
<dbReference type="EMBL" id="JAVRHO010000016">
    <property type="protein sequence ID" value="MDT0647458.1"/>
    <property type="molecule type" value="Genomic_DNA"/>
</dbReference>
<name>A0ABU3CML2_9FLAO</name>
<accession>A0ABU3CML2</accession>
<evidence type="ECO:0000313" key="2">
    <source>
        <dbReference type="EMBL" id="MDT0647458.1"/>
    </source>
</evidence>
<evidence type="ECO:0000313" key="3">
    <source>
        <dbReference type="Proteomes" id="UP001245285"/>
    </source>
</evidence>
<sequence>MKSITINGSKRESVGKKSTKA</sequence>
<proteinExistence type="predicted"/>
<feature type="non-terminal residue" evidence="2">
    <location>
        <position position="21"/>
    </location>
</feature>
<organism evidence="2 3">
    <name type="scientific">Autumnicola lenta</name>
    <dbReference type="NCBI Taxonomy" id="3075593"/>
    <lineage>
        <taxon>Bacteria</taxon>
        <taxon>Pseudomonadati</taxon>
        <taxon>Bacteroidota</taxon>
        <taxon>Flavobacteriia</taxon>
        <taxon>Flavobacteriales</taxon>
        <taxon>Flavobacteriaceae</taxon>
        <taxon>Autumnicola</taxon>
    </lineage>
</organism>
<protein>
    <submittedName>
        <fullName evidence="2">50S ribosomal protein L25</fullName>
    </submittedName>
</protein>